<dbReference type="Proteomes" id="UP000271098">
    <property type="component" value="Unassembled WGS sequence"/>
</dbReference>
<feature type="region of interest" description="Disordered" evidence="1">
    <location>
        <begin position="27"/>
        <end position="50"/>
    </location>
</feature>
<dbReference type="AlphaFoldDB" id="A0A183DYJ0"/>
<evidence type="ECO:0000313" key="4">
    <source>
        <dbReference type="WBParaSite" id="GPUH_0001379601-mRNA-1"/>
    </source>
</evidence>
<reference evidence="4" key="1">
    <citation type="submission" date="2016-06" db="UniProtKB">
        <authorList>
            <consortium name="WormBaseParasite"/>
        </authorList>
    </citation>
    <scope>IDENTIFICATION</scope>
</reference>
<evidence type="ECO:0000313" key="3">
    <source>
        <dbReference type="Proteomes" id="UP000271098"/>
    </source>
</evidence>
<organism evidence="4">
    <name type="scientific">Gongylonema pulchrum</name>
    <dbReference type="NCBI Taxonomy" id="637853"/>
    <lineage>
        <taxon>Eukaryota</taxon>
        <taxon>Metazoa</taxon>
        <taxon>Ecdysozoa</taxon>
        <taxon>Nematoda</taxon>
        <taxon>Chromadorea</taxon>
        <taxon>Rhabditida</taxon>
        <taxon>Spirurina</taxon>
        <taxon>Spiruromorpha</taxon>
        <taxon>Spiruroidea</taxon>
        <taxon>Gongylonematidae</taxon>
        <taxon>Gongylonema</taxon>
    </lineage>
</organism>
<accession>A0A183DYJ0</accession>
<gene>
    <name evidence="2" type="ORF">GPUH_LOCUS13781</name>
</gene>
<evidence type="ECO:0000313" key="2">
    <source>
        <dbReference type="EMBL" id="VDN22971.1"/>
    </source>
</evidence>
<name>A0A183DYJ0_9BILA</name>
<dbReference type="WBParaSite" id="GPUH_0001379601-mRNA-1">
    <property type="protein sequence ID" value="GPUH_0001379601-mRNA-1"/>
    <property type="gene ID" value="GPUH_0001379601"/>
</dbReference>
<sequence length="73" mass="8172">MPWMSDLMPNAEKSHYAGAEEELLAQAPLSRGKHLEAQRTEPTGDTDYPSLDRMRSSLLLLKAVERVLALTAY</sequence>
<dbReference type="EMBL" id="UYRT01080557">
    <property type="protein sequence ID" value="VDN22971.1"/>
    <property type="molecule type" value="Genomic_DNA"/>
</dbReference>
<keyword evidence="3" id="KW-1185">Reference proteome</keyword>
<proteinExistence type="predicted"/>
<protein>
    <submittedName>
        <fullName evidence="4">Type VI secretion system protein TssA</fullName>
    </submittedName>
</protein>
<reference evidence="2 3" key="2">
    <citation type="submission" date="2018-11" db="EMBL/GenBank/DDBJ databases">
        <authorList>
            <consortium name="Pathogen Informatics"/>
        </authorList>
    </citation>
    <scope>NUCLEOTIDE SEQUENCE [LARGE SCALE GENOMIC DNA]</scope>
</reference>
<evidence type="ECO:0000256" key="1">
    <source>
        <dbReference type="SAM" id="MobiDB-lite"/>
    </source>
</evidence>